<evidence type="ECO:0000313" key="2">
    <source>
        <dbReference type="Proteomes" id="UP001295462"/>
    </source>
</evidence>
<proteinExistence type="predicted"/>
<name>A0AAU9QUK1_9VIBR</name>
<evidence type="ECO:0000313" key="1">
    <source>
        <dbReference type="EMBL" id="CAH1602284.1"/>
    </source>
</evidence>
<accession>A0AAU9QUK1</accession>
<dbReference type="AlphaFoldDB" id="A0AAU9QUK1"/>
<protein>
    <submittedName>
        <fullName evidence="1">Uncharacterized protein</fullName>
    </submittedName>
</protein>
<dbReference type="Proteomes" id="UP001295462">
    <property type="component" value="Unassembled WGS sequence"/>
</dbReference>
<dbReference type="EMBL" id="CAKMUD010000112">
    <property type="protein sequence ID" value="CAH1602284.1"/>
    <property type="molecule type" value="Genomic_DNA"/>
</dbReference>
<sequence>MQSFLGEGGNVERRNRSLVEERGHVVVRFVEPLEERLKVSGPCRRQDTRRWQPQREHS</sequence>
<gene>
    <name evidence="1" type="ORF">THF1A12_560021</name>
</gene>
<organism evidence="1 2">
    <name type="scientific">Vibrio jasicida</name>
    <dbReference type="NCBI Taxonomy" id="766224"/>
    <lineage>
        <taxon>Bacteria</taxon>
        <taxon>Pseudomonadati</taxon>
        <taxon>Pseudomonadota</taxon>
        <taxon>Gammaproteobacteria</taxon>
        <taxon>Vibrionales</taxon>
        <taxon>Vibrionaceae</taxon>
        <taxon>Vibrio</taxon>
    </lineage>
</organism>
<comment type="caution">
    <text evidence="1">The sequence shown here is derived from an EMBL/GenBank/DDBJ whole genome shotgun (WGS) entry which is preliminary data.</text>
</comment>
<reference evidence="1" key="1">
    <citation type="submission" date="2022-01" db="EMBL/GenBank/DDBJ databases">
        <authorList>
            <person name="Lagorce A."/>
        </authorList>
    </citation>
    <scope>NUCLEOTIDE SEQUENCE</scope>
    <source>
        <strain evidence="1">Th15_F1_A12</strain>
    </source>
</reference>